<dbReference type="OrthoDB" id="5875607at2759"/>
<dbReference type="PANTHER" id="PTHR22954">
    <property type="entry name" value="RETROVIRAL PROTEASE-RELATED"/>
    <property type="match status" value="1"/>
</dbReference>
<dbReference type="Proteomes" id="UP000271087">
    <property type="component" value="Unassembled WGS sequence"/>
</dbReference>
<proteinExistence type="predicted"/>
<accession>A0A182EVB0</accession>
<protein>
    <submittedName>
        <fullName evidence="2 4">Uncharacterized protein</fullName>
    </submittedName>
</protein>
<dbReference type="EMBL" id="UYRW01009663">
    <property type="protein sequence ID" value="VDM98043.1"/>
    <property type="molecule type" value="Genomic_DNA"/>
</dbReference>
<dbReference type="AlphaFoldDB" id="A0A182EVB0"/>
<dbReference type="Pfam" id="PF03564">
    <property type="entry name" value="DUF1759"/>
    <property type="match status" value="1"/>
</dbReference>
<organism evidence="4">
    <name type="scientific">Onchocerca ochengi</name>
    <name type="common">Filarial nematode worm</name>
    <dbReference type="NCBI Taxonomy" id="42157"/>
    <lineage>
        <taxon>Eukaryota</taxon>
        <taxon>Metazoa</taxon>
        <taxon>Ecdysozoa</taxon>
        <taxon>Nematoda</taxon>
        <taxon>Chromadorea</taxon>
        <taxon>Rhabditida</taxon>
        <taxon>Spirurina</taxon>
        <taxon>Spiruromorpha</taxon>
        <taxon>Filarioidea</taxon>
        <taxon>Onchocercidae</taxon>
        <taxon>Onchocerca</taxon>
    </lineage>
</organism>
<sequence>MLMDGHLKIIEGLISRANELEKEWKEALHSVENKDEDYEFDLYESYLNREECLFSRCHKMYYVRNFLTEEIDRTHRLCEEESRNEGSNAKPGARENKIRSLTELIEKLVTTSKLPTLSPIEFDGNPRMWGQFISQFEQAIHKRMDLTPTQKFMHLLSSLKGEANEEISDLMVNEENYPLAMKNLYERYGDRNQRIYELYKSLENVHCLRKDPFRKIRELLNILSQLKGLGENIETMQLNVMVIERIPQDMAKRQRCKAENRMEENTQSGRMASDVQQFSQQQKKE</sequence>
<reference evidence="2 3" key="2">
    <citation type="submission" date="2018-08" db="EMBL/GenBank/DDBJ databases">
        <authorList>
            <person name="Laetsch R D."/>
            <person name="Stevens L."/>
            <person name="Kumar S."/>
            <person name="Blaxter L. M."/>
        </authorList>
    </citation>
    <scope>NUCLEOTIDE SEQUENCE [LARGE SCALE GENOMIC DNA]</scope>
</reference>
<feature type="region of interest" description="Disordered" evidence="1">
    <location>
        <begin position="254"/>
        <end position="285"/>
    </location>
</feature>
<evidence type="ECO:0000313" key="3">
    <source>
        <dbReference type="Proteomes" id="UP000271087"/>
    </source>
</evidence>
<name>A0A182EVB0_ONCOC</name>
<evidence type="ECO:0000313" key="4">
    <source>
        <dbReference type="WBParaSite" id="nOo.2.0.1.t12099-RA"/>
    </source>
</evidence>
<gene>
    <name evidence="2" type="ORF">NOO_LOCUS12099</name>
</gene>
<dbReference type="InterPro" id="IPR005312">
    <property type="entry name" value="DUF1759"/>
</dbReference>
<dbReference type="STRING" id="42157.A0A182EVB0"/>
<keyword evidence="3" id="KW-1185">Reference proteome</keyword>
<reference evidence="4" key="1">
    <citation type="submission" date="2016-06" db="UniProtKB">
        <authorList>
            <consortium name="WormBaseParasite"/>
        </authorList>
    </citation>
    <scope>IDENTIFICATION</scope>
</reference>
<dbReference type="WBParaSite" id="nOo.2.0.1.t12099-RA">
    <property type="protein sequence ID" value="nOo.2.0.1.t12099-RA"/>
    <property type="gene ID" value="nOo.2.0.1.g12099"/>
</dbReference>
<feature type="compositionally biased region" description="Basic and acidic residues" evidence="1">
    <location>
        <begin position="254"/>
        <end position="264"/>
    </location>
</feature>
<evidence type="ECO:0000313" key="2">
    <source>
        <dbReference type="EMBL" id="VDM98043.1"/>
    </source>
</evidence>
<dbReference type="PANTHER" id="PTHR22954:SF3">
    <property type="entry name" value="PROTEIN CBG08539"/>
    <property type="match status" value="1"/>
</dbReference>
<evidence type="ECO:0000256" key="1">
    <source>
        <dbReference type="SAM" id="MobiDB-lite"/>
    </source>
</evidence>
<feature type="compositionally biased region" description="Polar residues" evidence="1">
    <location>
        <begin position="265"/>
        <end position="285"/>
    </location>
</feature>